<evidence type="ECO:0000313" key="1">
    <source>
        <dbReference type="EMBL" id="SUX26388.1"/>
    </source>
</evidence>
<protein>
    <submittedName>
        <fullName evidence="1">Uncharacterized protein</fullName>
    </submittedName>
</protein>
<sequence length="68" mass="7940">MGLVIAGLYIRTLKLSFEASEEKDVEAVKVQKIKESIYREYERGENNLTKLFNAMANRLWEQDTNTSR</sequence>
<dbReference type="AlphaFoldDB" id="A0A381EH99"/>
<dbReference type="EMBL" id="UFUZ01000001">
    <property type="protein sequence ID" value="SUX26388.1"/>
    <property type="molecule type" value="Genomic_DNA"/>
</dbReference>
<gene>
    <name evidence="1" type="ORF">NCTC12264_00613</name>
</gene>
<evidence type="ECO:0000313" key="2">
    <source>
        <dbReference type="Proteomes" id="UP000254161"/>
    </source>
</evidence>
<accession>A0A381EH99</accession>
<reference evidence="1 2" key="1">
    <citation type="submission" date="2018-06" db="EMBL/GenBank/DDBJ databases">
        <authorList>
            <consortium name="Pathogen Informatics"/>
            <person name="Doyle S."/>
        </authorList>
    </citation>
    <scope>NUCLEOTIDE SEQUENCE [LARGE SCALE GENOMIC DNA]</scope>
    <source>
        <strain evidence="1 2">NCTC12264</strain>
    </source>
</reference>
<organism evidence="1 2">
    <name type="scientific">Campylobacter upsaliensis</name>
    <dbReference type="NCBI Taxonomy" id="28080"/>
    <lineage>
        <taxon>Bacteria</taxon>
        <taxon>Pseudomonadati</taxon>
        <taxon>Campylobacterota</taxon>
        <taxon>Epsilonproteobacteria</taxon>
        <taxon>Campylobacterales</taxon>
        <taxon>Campylobacteraceae</taxon>
        <taxon>Campylobacter</taxon>
    </lineage>
</organism>
<name>A0A381EH99_CAMUP</name>
<dbReference type="Proteomes" id="UP000254161">
    <property type="component" value="Unassembled WGS sequence"/>
</dbReference>
<proteinExistence type="predicted"/>